<dbReference type="Pfam" id="PF09903">
    <property type="entry name" value="DUF2130"/>
    <property type="match status" value="1"/>
</dbReference>
<dbReference type="RefSeq" id="WP_255037930.1">
    <property type="nucleotide sequence ID" value="NZ_RJUF01000105.1"/>
</dbReference>
<dbReference type="AlphaFoldDB" id="A0AAE3H4W4"/>
<dbReference type="Proteomes" id="UP001204144">
    <property type="component" value="Unassembled WGS sequence"/>
</dbReference>
<sequence>KMGMLYSFLTSSQFKQQMEAIVDGFTNLKSELDKEKRAMQRIWKEREMQIEKVIGNTIDMYGSIKGIAGNAIAPIQYLELGGGDDIEVD</sequence>
<organism evidence="1 2">
    <name type="scientific">Lacihabitans soyangensis</name>
    <dbReference type="NCBI Taxonomy" id="869394"/>
    <lineage>
        <taxon>Bacteria</taxon>
        <taxon>Pseudomonadati</taxon>
        <taxon>Bacteroidota</taxon>
        <taxon>Cytophagia</taxon>
        <taxon>Cytophagales</taxon>
        <taxon>Leadbetterellaceae</taxon>
        <taxon>Lacihabitans</taxon>
    </lineage>
</organism>
<proteinExistence type="predicted"/>
<protein>
    <submittedName>
        <fullName evidence="1">DUF2130 domain-containing protein</fullName>
    </submittedName>
</protein>
<gene>
    <name evidence="1" type="ORF">EGI31_14765</name>
</gene>
<evidence type="ECO:0000313" key="2">
    <source>
        <dbReference type="Proteomes" id="UP001204144"/>
    </source>
</evidence>
<feature type="non-terminal residue" evidence="1">
    <location>
        <position position="1"/>
    </location>
</feature>
<dbReference type="InterPro" id="IPR019219">
    <property type="entry name" value="DUF2130"/>
</dbReference>
<evidence type="ECO:0000313" key="1">
    <source>
        <dbReference type="EMBL" id="MCP9764210.1"/>
    </source>
</evidence>
<name>A0AAE3H4W4_9BACT</name>
<dbReference type="EMBL" id="RJUF01000105">
    <property type="protein sequence ID" value="MCP9764210.1"/>
    <property type="molecule type" value="Genomic_DNA"/>
</dbReference>
<reference evidence="1 2" key="1">
    <citation type="submission" date="2018-11" db="EMBL/GenBank/DDBJ databases">
        <title>Novel bacteria species description.</title>
        <authorList>
            <person name="Han J.-H."/>
        </authorList>
    </citation>
    <scope>NUCLEOTIDE SEQUENCE [LARGE SCALE GENOMIC DNA]</scope>
    <source>
        <strain evidence="1 2">KCTC23259</strain>
    </source>
</reference>
<comment type="caution">
    <text evidence="1">The sequence shown here is derived from an EMBL/GenBank/DDBJ whole genome shotgun (WGS) entry which is preliminary data.</text>
</comment>
<keyword evidence="2" id="KW-1185">Reference proteome</keyword>
<accession>A0AAE3H4W4</accession>